<keyword evidence="5" id="KW-0747">Spliceosome</keyword>
<keyword evidence="8" id="KW-0508">mRNA splicing</keyword>
<dbReference type="OrthoDB" id="10263353at2759"/>
<evidence type="ECO:0000256" key="4">
    <source>
        <dbReference type="ARBA" id="ARBA00022723"/>
    </source>
</evidence>
<dbReference type="PANTHER" id="PTHR21646">
    <property type="entry name" value="UBIQUITIN CARBOXYL-TERMINAL HYDROLASE"/>
    <property type="match status" value="1"/>
</dbReference>
<dbReference type="InterPro" id="IPR001394">
    <property type="entry name" value="Peptidase_C19_UCH"/>
</dbReference>
<dbReference type="GO" id="GO:0000245">
    <property type="term" value="P:spliceosomal complex assembly"/>
    <property type="evidence" value="ECO:0007669"/>
    <property type="project" value="InterPro"/>
</dbReference>
<dbReference type="Pfam" id="PF02148">
    <property type="entry name" value="zf-UBP"/>
    <property type="match status" value="1"/>
</dbReference>
<dbReference type="EMBL" id="GG745329">
    <property type="protein sequence ID" value="KNE55856.1"/>
    <property type="molecule type" value="Genomic_DNA"/>
</dbReference>
<dbReference type="SMART" id="SM00290">
    <property type="entry name" value="ZnF_UBP"/>
    <property type="match status" value="1"/>
</dbReference>
<dbReference type="GO" id="GO:0008270">
    <property type="term" value="F:zinc ion binding"/>
    <property type="evidence" value="ECO:0007669"/>
    <property type="project" value="UniProtKB-KW"/>
</dbReference>
<keyword evidence="3" id="KW-0507">mRNA processing</keyword>
<comment type="similarity">
    <text evidence="2">Belongs to the peptidase C19 family.</text>
</comment>
<keyword evidence="9" id="KW-0539">Nucleus</keyword>
<dbReference type="GO" id="GO:0004843">
    <property type="term" value="F:cysteine-type deubiquitinase activity"/>
    <property type="evidence" value="ECO:0007669"/>
    <property type="project" value="InterPro"/>
</dbReference>
<dbReference type="CDD" id="cd02669">
    <property type="entry name" value="Peptidase_C19M"/>
    <property type="match status" value="1"/>
</dbReference>
<dbReference type="GO" id="GO:0005681">
    <property type="term" value="C:spliceosomal complex"/>
    <property type="evidence" value="ECO:0007669"/>
    <property type="project" value="UniProtKB-KW"/>
</dbReference>
<proteinExistence type="inferred from homology"/>
<dbReference type="InterPro" id="IPR001607">
    <property type="entry name" value="Znf_UBP"/>
</dbReference>
<evidence type="ECO:0000256" key="7">
    <source>
        <dbReference type="ARBA" id="ARBA00022833"/>
    </source>
</evidence>
<dbReference type="InterPro" id="IPR033809">
    <property type="entry name" value="USP39"/>
</dbReference>
<dbReference type="InterPro" id="IPR028889">
    <property type="entry name" value="USP"/>
</dbReference>
<evidence type="ECO:0000256" key="10">
    <source>
        <dbReference type="PROSITE-ProRule" id="PRU00502"/>
    </source>
</evidence>
<evidence type="ECO:0000256" key="6">
    <source>
        <dbReference type="ARBA" id="ARBA00022771"/>
    </source>
</evidence>
<evidence type="ECO:0000259" key="13">
    <source>
        <dbReference type="PROSITE" id="PS50271"/>
    </source>
</evidence>
<evidence type="ECO:0000256" key="11">
    <source>
        <dbReference type="SAM" id="MobiDB-lite"/>
    </source>
</evidence>
<keyword evidence="7" id="KW-0862">Zinc</keyword>
<evidence type="ECO:0000256" key="5">
    <source>
        <dbReference type="ARBA" id="ARBA00022728"/>
    </source>
</evidence>
<feature type="compositionally biased region" description="Acidic residues" evidence="11">
    <location>
        <begin position="50"/>
        <end position="61"/>
    </location>
</feature>
<dbReference type="PROSITE" id="PS50271">
    <property type="entry name" value="ZF_UBP"/>
    <property type="match status" value="1"/>
</dbReference>
<evidence type="ECO:0000256" key="1">
    <source>
        <dbReference type="ARBA" id="ARBA00004123"/>
    </source>
</evidence>
<evidence type="ECO:0000256" key="3">
    <source>
        <dbReference type="ARBA" id="ARBA00022664"/>
    </source>
</evidence>
<dbReference type="SUPFAM" id="SSF54001">
    <property type="entry name" value="Cysteine proteinases"/>
    <property type="match status" value="1"/>
</dbReference>
<feature type="domain" description="UBP-type" evidence="13">
    <location>
        <begin position="76"/>
        <end position="173"/>
    </location>
</feature>
<organism evidence="14 15">
    <name type="scientific">Allomyces macrogynus (strain ATCC 38327)</name>
    <name type="common">Allomyces javanicus var. macrogynus</name>
    <dbReference type="NCBI Taxonomy" id="578462"/>
    <lineage>
        <taxon>Eukaryota</taxon>
        <taxon>Fungi</taxon>
        <taxon>Fungi incertae sedis</taxon>
        <taxon>Blastocladiomycota</taxon>
        <taxon>Blastocladiomycetes</taxon>
        <taxon>Blastocladiales</taxon>
        <taxon>Blastocladiaceae</taxon>
        <taxon>Allomyces</taxon>
    </lineage>
</organism>
<keyword evidence="4" id="KW-0479">Metal-binding</keyword>
<dbReference type="FunFam" id="3.30.40.10:FF:000068">
    <property type="entry name" value="U4/U6.U5 tri-snRNP-associated protein 2"/>
    <property type="match status" value="1"/>
</dbReference>
<feature type="region of interest" description="Disordered" evidence="11">
    <location>
        <begin position="1"/>
        <end position="72"/>
    </location>
</feature>
<keyword evidence="6 10" id="KW-0863">Zinc-finger</keyword>
<accession>A0A0L0S0G1</accession>
<dbReference type="Pfam" id="PF00443">
    <property type="entry name" value="UCH"/>
    <property type="match status" value="1"/>
</dbReference>
<evidence type="ECO:0000256" key="9">
    <source>
        <dbReference type="ARBA" id="ARBA00023242"/>
    </source>
</evidence>
<comment type="subcellular location">
    <subcellularLocation>
        <location evidence="1">Nucleus</location>
    </subcellularLocation>
</comment>
<dbReference type="InterPro" id="IPR050185">
    <property type="entry name" value="Ub_carboxyl-term_hydrolase"/>
</dbReference>
<dbReference type="Gene3D" id="3.90.70.10">
    <property type="entry name" value="Cysteine proteinases"/>
    <property type="match status" value="1"/>
</dbReference>
<dbReference type="AlphaFoldDB" id="A0A0L0S0G1"/>
<reference evidence="15" key="2">
    <citation type="submission" date="2009-11" db="EMBL/GenBank/DDBJ databases">
        <title>The Genome Sequence of Allomyces macrogynus strain ATCC 38327.</title>
        <authorList>
            <consortium name="The Broad Institute Genome Sequencing Platform"/>
            <person name="Russ C."/>
            <person name="Cuomo C."/>
            <person name="Shea T."/>
            <person name="Young S.K."/>
            <person name="Zeng Q."/>
            <person name="Koehrsen M."/>
            <person name="Haas B."/>
            <person name="Borodovsky M."/>
            <person name="Guigo R."/>
            <person name="Alvarado L."/>
            <person name="Berlin A."/>
            <person name="Borenstein D."/>
            <person name="Chen Z."/>
            <person name="Engels R."/>
            <person name="Freedman E."/>
            <person name="Gellesch M."/>
            <person name="Goldberg J."/>
            <person name="Griggs A."/>
            <person name="Gujja S."/>
            <person name="Heiman D."/>
            <person name="Hepburn T."/>
            <person name="Howarth C."/>
            <person name="Jen D."/>
            <person name="Larson L."/>
            <person name="Lewis B."/>
            <person name="Mehta T."/>
            <person name="Park D."/>
            <person name="Pearson M."/>
            <person name="Roberts A."/>
            <person name="Saif S."/>
            <person name="Shenoy N."/>
            <person name="Sisk P."/>
            <person name="Stolte C."/>
            <person name="Sykes S."/>
            <person name="Walk T."/>
            <person name="White J."/>
            <person name="Yandava C."/>
            <person name="Burger G."/>
            <person name="Gray M.W."/>
            <person name="Holland P.W.H."/>
            <person name="King N."/>
            <person name="Lang F.B.F."/>
            <person name="Roger A.J."/>
            <person name="Ruiz-Trillo I."/>
            <person name="Lander E."/>
            <person name="Nusbaum C."/>
        </authorList>
    </citation>
    <scope>NUCLEOTIDE SEQUENCE [LARGE SCALE GENOMIC DNA]</scope>
    <source>
        <strain evidence="15">ATCC 38327</strain>
    </source>
</reference>
<dbReference type="InterPro" id="IPR038765">
    <property type="entry name" value="Papain-like_cys_pep_sf"/>
</dbReference>
<evidence type="ECO:0000256" key="2">
    <source>
        <dbReference type="ARBA" id="ARBA00009085"/>
    </source>
</evidence>
<dbReference type="PANTHER" id="PTHR21646:SF16">
    <property type="entry name" value="U4_U6.U5 TRI-SNRNP-ASSOCIATED PROTEIN 2"/>
    <property type="match status" value="1"/>
</dbReference>
<gene>
    <name evidence="14" type="ORF">AMAG_01726</name>
</gene>
<evidence type="ECO:0000313" key="15">
    <source>
        <dbReference type="Proteomes" id="UP000054350"/>
    </source>
</evidence>
<dbReference type="Proteomes" id="UP000054350">
    <property type="component" value="Unassembled WGS sequence"/>
</dbReference>
<dbReference type="PROSITE" id="PS50235">
    <property type="entry name" value="USP_3"/>
    <property type="match status" value="1"/>
</dbReference>
<feature type="domain" description="USP" evidence="12">
    <location>
        <begin position="198"/>
        <end position="516"/>
    </location>
</feature>
<keyword evidence="15" id="KW-1185">Reference proteome</keyword>
<dbReference type="InterPro" id="IPR013083">
    <property type="entry name" value="Znf_RING/FYVE/PHD"/>
</dbReference>
<dbReference type="eggNOG" id="KOG2026">
    <property type="taxonomic scope" value="Eukaryota"/>
</dbReference>
<dbReference type="STRING" id="578462.A0A0L0S0G1"/>
<dbReference type="VEuPathDB" id="FungiDB:AMAG_01726"/>
<dbReference type="OMA" id="QLRRFKC"/>
<name>A0A0L0S0G1_ALLM3</name>
<evidence type="ECO:0008006" key="16">
    <source>
        <dbReference type="Google" id="ProtNLM"/>
    </source>
</evidence>
<protein>
    <recommendedName>
        <fullName evidence="16">USP domain-containing protein</fullName>
    </recommendedName>
</protein>
<sequence>MPADPTQPPAARSIASTVPDTSVAGPSRRRPRPDDDEPAPATTSDHQDAANDDDWDFDDDEQPKTKKARTRDAVRDDDLYLDTINRNVLDFDFEKVCCVSLSNINVYACLVCGKYFQGRGKTSHAYVHSLDDDHHVFINLATLKFYILPDGYQVSHASLNDIKSVINPTFTDAQVRALDTNPKPAMDLSYKKYLPGFIGINNVKANDYVNVVLQALAHVRPLRDFLLLQKEDDPKQSELVKRFGLLMRKLWSHRAFKGQVSPHELLQEINRASKRAFKLTEQGDPVQLLSWLLNALHTSLAKRGGHHLIHDVFQGSVAIQSQKIALTADDPQQQAQGALSAFDADQAVTATQTPFLMLALDLPPPPLFQDEFERNIIPQVALTTLLDKYSGKTPRQYGDTVKTFQITKLPRYLILHIKRFTKNSWTLEKNPTIVNFMTQGLDMSPYVAGATSMLKYSLVANIVHEGKPENGQGVYKLFVYHRARAQWYLIQDLLVEEVMPQMVSLGESCLQIWERADE</sequence>
<dbReference type="GO" id="GO:0016579">
    <property type="term" value="P:protein deubiquitination"/>
    <property type="evidence" value="ECO:0007669"/>
    <property type="project" value="InterPro"/>
</dbReference>
<evidence type="ECO:0000256" key="8">
    <source>
        <dbReference type="ARBA" id="ARBA00023187"/>
    </source>
</evidence>
<reference evidence="14 15" key="1">
    <citation type="submission" date="2009-11" db="EMBL/GenBank/DDBJ databases">
        <title>Annotation of Allomyces macrogynus ATCC 38327.</title>
        <authorList>
            <consortium name="The Broad Institute Genome Sequencing Platform"/>
            <person name="Russ C."/>
            <person name="Cuomo C."/>
            <person name="Burger G."/>
            <person name="Gray M.W."/>
            <person name="Holland P.W.H."/>
            <person name="King N."/>
            <person name="Lang F.B.F."/>
            <person name="Roger A.J."/>
            <person name="Ruiz-Trillo I."/>
            <person name="Young S.K."/>
            <person name="Zeng Q."/>
            <person name="Gargeya S."/>
            <person name="Fitzgerald M."/>
            <person name="Haas B."/>
            <person name="Abouelleil A."/>
            <person name="Alvarado L."/>
            <person name="Arachchi H.M."/>
            <person name="Berlin A."/>
            <person name="Chapman S.B."/>
            <person name="Gearin G."/>
            <person name="Goldberg J."/>
            <person name="Griggs A."/>
            <person name="Gujja S."/>
            <person name="Hansen M."/>
            <person name="Heiman D."/>
            <person name="Howarth C."/>
            <person name="Larimer J."/>
            <person name="Lui A."/>
            <person name="MacDonald P.J.P."/>
            <person name="McCowen C."/>
            <person name="Montmayeur A."/>
            <person name="Murphy C."/>
            <person name="Neiman D."/>
            <person name="Pearson M."/>
            <person name="Priest M."/>
            <person name="Roberts A."/>
            <person name="Saif S."/>
            <person name="Shea T."/>
            <person name="Sisk P."/>
            <person name="Stolte C."/>
            <person name="Sykes S."/>
            <person name="Wortman J."/>
            <person name="Nusbaum C."/>
            <person name="Birren B."/>
        </authorList>
    </citation>
    <scope>NUCLEOTIDE SEQUENCE [LARGE SCALE GENOMIC DNA]</scope>
    <source>
        <strain evidence="14 15">ATCC 38327</strain>
    </source>
</reference>
<dbReference type="Gene3D" id="3.30.40.10">
    <property type="entry name" value="Zinc/RING finger domain, C3HC4 (zinc finger)"/>
    <property type="match status" value="1"/>
</dbReference>
<dbReference type="SUPFAM" id="SSF57850">
    <property type="entry name" value="RING/U-box"/>
    <property type="match status" value="1"/>
</dbReference>
<evidence type="ECO:0000259" key="12">
    <source>
        <dbReference type="PROSITE" id="PS50235"/>
    </source>
</evidence>
<evidence type="ECO:0000313" key="14">
    <source>
        <dbReference type="EMBL" id="KNE55856.1"/>
    </source>
</evidence>